<dbReference type="AlphaFoldDB" id="A0A3M3X5A0"/>
<dbReference type="InterPro" id="IPR003346">
    <property type="entry name" value="Transposase_20"/>
</dbReference>
<comment type="caution">
    <text evidence="2">The sequence shown here is derived from an EMBL/GenBank/DDBJ whole genome shotgun (WGS) entry which is preliminary data.</text>
</comment>
<dbReference type="InterPro" id="IPR047650">
    <property type="entry name" value="Transpos_IS110"/>
</dbReference>
<protein>
    <submittedName>
        <fullName evidence="2">Transposase</fullName>
    </submittedName>
</protein>
<feature type="non-terminal residue" evidence="2">
    <location>
        <position position="1"/>
    </location>
</feature>
<organism evidence="2 3">
    <name type="scientific">Pseudomonas amygdali pv. eriobotryae</name>
    <dbReference type="NCBI Taxonomy" id="129137"/>
    <lineage>
        <taxon>Bacteria</taxon>
        <taxon>Pseudomonadati</taxon>
        <taxon>Pseudomonadota</taxon>
        <taxon>Gammaproteobacteria</taxon>
        <taxon>Pseudomonadales</taxon>
        <taxon>Pseudomonadaceae</taxon>
        <taxon>Pseudomonas</taxon>
        <taxon>Pseudomonas amygdali</taxon>
    </lineage>
</organism>
<feature type="domain" description="Transposase IS116/IS110/IS902 C-terminal" evidence="1">
    <location>
        <begin position="113"/>
        <end position="191"/>
    </location>
</feature>
<dbReference type="PANTHER" id="PTHR33055">
    <property type="entry name" value="TRANSPOSASE FOR INSERTION SEQUENCE ELEMENT IS1111A"/>
    <property type="match status" value="1"/>
</dbReference>
<dbReference type="Pfam" id="PF02371">
    <property type="entry name" value="Transposase_20"/>
    <property type="match status" value="1"/>
</dbReference>
<dbReference type="EMBL" id="RBPV01000055">
    <property type="protein sequence ID" value="RMO65237.1"/>
    <property type="molecule type" value="Genomic_DNA"/>
</dbReference>
<evidence type="ECO:0000259" key="1">
    <source>
        <dbReference type="Pfam" id="PF02371"/>
    </source>
</evidence>
<dbReference type="Proteomes" id="UP000275613">
    <property type="component" value="Unassembled WGS sequence"/>
</dbReference>
<dbReference type="GO" id="GO:0006313">
    <property type="term" value="P:DNA transposition"/>
    <property type="evidence" value="ECO:0007669"/>
    <property type="project" value="InterPro"/>
</dbReference>
<evidence type="ECO:0000313" key="3">
    <source>
        <dbReference type="Proteomes" id="UP000275613"/>
    </source>
</evidence>
<dbReference type="PANTHER" id="PTHR33055:SF3">
    <property type="entry name" value="PUTATIVE TRANSPOSASE FOR IS117-RELATED"/>
    <property type="match status" value="1"/>
</dbReference>
<accession>A0A3M3X5A0</accession>
<evidence type="ECO:0000313" key="2">
    <source>
        <dbReference type="EMBL" id="RMO65237.1"/>
    </source>
</evidence>
<name>A0A3M3X5A0_PSEA0</name>
<proteinExistence type="predicted"/>
<dbReference type="GO" id="GO:0003677">
    <property type="term" value="F:DNA binding"/>
    <property type="evidence" value="ECO:0007669"/>
    <property type="project" value="InterPro"/>
</dbReference>
<sequence length="244" mass="27121">CEAASRPTMRFVSPKTEGQQTLSVLHRLRESLIRDRTKAVNQMHGFLLEFGISLPQGLAVMKRLSAVLAEHELPVRLTVLLHRLHDHFVYLDEQIKQLDKELAGQLADDDLGRRLLSMPCIGPITASLLAVEMGDGQQYGCSRDFAASLGLVPRQYSTGGKANLLGISKRGDKNLRSLLVQCARVYMRHLERQKGALADWVRSLLTRRHSNVVACALANKLARIAWAISAHHSQYEAGLDVLKA</sequence>
<gene>
    <name evidence="2" type="ORF">ALQ39_03544</name>
</gene>
<dbReference type="GO" id="GO:0004803">
    <property type="term" value="F:transposase activity"/>
    <property type="evidence" value="ECO:0007669"/>
    <property type="project" value="InterPro"/>
</dbReference>
<dbReference type="NCBIfam" id="NF033542">
    <property type="entry name" value="transpos_IS110"/>
    <property type="match status" value="1"/>
</dbReference>
<reference evidence="2 3" key="1">
    <citation type="submission" date="2018-08" db="EMBL/GenBank/DDBJ databases">
        <title>Recombination of ecologically and evolutionarily significant loci maintains genetic cohesion in the Pseudomonas syringae species complex.</title>
        <authorList>
            <person name="Dillon M."/>
            <person name="Thakur S."/>
            <person name="Almeida R.N.D."/>
            <person name="Weir B.S."/>
            <person name="Guttman D.S."/>
        </authorList>
    </citation>
    <scope>NUCLEOTIDE SEQUENCE [LARGE SCALE GENOMIC DNA]</scope>
    <source>
        <strain evidence="2 3">ICMP 4316</strain>
    </source>
</reference>